<reference evidence="9 10" key="1">
    <citation type="submission" date="2022-01" db="EMBL/GenBank/DDBJ databases">
        <authorList>
            <person name="Won M."/>
            <person name="Kim S.-J."/>
            <person name="Kwon S.-W."/>
        </authorList>
    </citation>
    <scope>NUCLEOTIDE SEQUENCE [LARGE SCALE GENOMIC DNA]</scope>
    <source>
        <strain evidence="9 10">KCTC 23505</strain>
    </source>
</reference>
<sequence length="327" mass="34628">MIVNRRQILAAGGALATATLIGRAHAAAEFKMGLLVTGSVAENGWNRLAYDALMTVKKKLGAKVSYVELQQDPASFESAFRDYASQGYQVILGNGFEFQDAAVTVAKDYPDSYFLISSSSIHQGKVIGINLDSSQPFYLMGVIAAKMGKSAGLIGGMQIPPISQAFGGFRNGALTTKPGFGIGRVYIGSFENEVAAKEAAISMIKQGVDFIVPDADAASLGVYLAVHEAGPQIKTFSVYTDYSKVAGKNILGTYIADYGAGIVRVVTGIKNGTSIPHSNVTFGLGDPDVIRFTYNDNAATPVPQDVRKYVDEVKSKIIAGQIKTMAG</sequence>
<dbReference type="EMBL" id="JAKGBZ010000035">
    <property type="protein sequence ID" value="MCF3947987.1"/>
    <property type="molecule type" value="Genomic_DNA"/>
</dbReference>
<evidence type="ECO:0000256" key="4">
    <source>
        <dbReference type="ARBA" id="ARBA00022729"/>
    </source>
</evidence>
<evidence type="ECO:0000313" key="9">
    <source>
        <dbReference type="EMBL" id="MCF3947987.1"/>
    </source>
</evidence>
<keyword evidence="3" id="KW-1003">Cell membrane</keyword>
<evidence type="ECO:0000256" key="6">
    <source>
        <dbReference type="ARBA" id="ARBA00023288"/>
    </source>
</evidence>
<dbReference type="CDD" id="cd06304">
    <property type="entry name" value="PBP1_BmpA_Med_PnrA-like"/>
    <property type="match status" value="1"/>
</dbReference>
<dbReference type="InterPro" id="IPR003760">
    <property type="entry name" value="PnrA-like"/>
</dbReference>
<dbReference type="RefSeq" id="WP_235705281.1">
    <property type="nucleotide sequence ID" value="NZ_JAKGBZ010000035.1"/>
</dbReference>
<organism evidence="9 10">
    <name type="scientific">Acidiphilium iwatense</name>
    <dbReference type="NCBI Taxonomy" id="768198"/>
    <lineage>
        <taxon>Bacteria</taxon>
        <taxon>Pseudomonadati</taxon>
        <taxon>Pseudomonadota</taxon>
        <taxon>Alphaproteobacteria</taxon>
        <taxon>Acetobacterales</taxon>
        <taxon>Acidocellaceae</taxon>
        <taxon>Acidiphilium</taxon>
    </lineage>
</organism>
<evidence type="ECO:0000256" key="2">
    <source>
        <dbReference type="ARBA" id="ARBA00008610"/>
    </source>
</evidence>
<comment type="caution">
    <text evidence="9">The sequence shown here is derived from an EMBL/GenBank/DDBJ whole genome shotgun (WGS) entry which is preliminary data.</text>
</comment>
<accession>A0ABS9DZ02</accession>
<comment type="subcellular location">
    <subcellularLocation>
        <location evidence="1">Cell membrane</location>
        <topology evidence="1">Lipid-anchor</topology>
    </subcellularLocation>
</comment>
<keyword evidence="5" id="KW-0472">Membrane</keyword>
<evidence type="ECO:0000256" key="3">
    <source>
        <dbReference type="ARBA" id="ARBA00022475"/>
    </source>
</evidence>
<dbReference type="Pfam" id="PF02608">
    <property type="entry name" value="Bmp"/>
    <property type="match status" value="1"/>
</dbReference>
<feature type="chain" id="PRO_5046819668" evidence="7">
    <location>
        <begin position="27"/>
        <end position="327"/>
    </location>
</feature>
<dbReference type="PANTHER" id="PTHR34296:SF2">
    <property type="entry name" value="ABC TRANSPORTER GUANOSINE-BINDING PROTEIN NUPN"/>
    <property type="match status" value="1"/>
</dbReference>
<name>A0ABS9DZ02_9PROT</name>
<evidence type="ECO:0000256" key="5">
    <source>
        <dbReference type="ARBA" id="ARBA00023136"/>
    </source>
</evidence>
<dbReference type="Proteomes" id="UP001521209">
    <property type="component" value="Unassembled WGS sequence"/>
</dbReference>
<evidence type="ECO:0000259" key="8">
    <source>
        <dbReference type="Pfam" id="PF02608"/>
    </source>
</evidence>
<dbReference type="PROSITE" id="PS51318">
    <property type="entry name" value="TAT"/>
    <property type="match status" value="1"/>
</dbReference>
<evidence type="ECO:0000256" key="7">
    <source>
        <dbReference type="SAM" id="SignalP"/>
    </source>
</evidence>
<dbReference type="PANTHER" id="PTHR34296">
    <property type="entry name" value="TRANSCRIPTIONAL ACTIVATOR PROTEIN MED"/>
    <property type="match status" value="1"/>
</dbReference>
<evidence type="ECO:0000256" key="1">
    <source>
        <dbReference type="ARBA" id="ARBA00004193"/>
    </source>
</evidence>
<protein>
    <submittedName>
        <fullName evidence="9">BMP family protein</fullName>
    </submittedName>
</protein>
<dbReference type="Gene3D" id="3.40.50.2300">
    <property type="match status" value="2"/>
</dbReference>
<dbReference type="InterPro" id="IPR006311">
    <property type="entry name" value="TAT_signal"/>
</dbReference>
<comment type="similarity">
    <text evidence="2">Belongs to the BMP lipoprotein family.</text>
</comment>
<gene>
    <name evidence="9" type="ORF">L2A60_15005</name>
</gene>
<feature type="domain" description="ABC transporter substrate-binding protein PnrA-like" evidence="8">
    <location>
        <begin position="31"/>
        <end position="322"/>
    </location>
</feature>
<dbReference type="InterPro" id="IPR028082">
    <property type="entry name" value="Peripla_BP_I"/>
</dbReference>
<feature type="signal peptide" evidence="7">
    <location>
        <begin position="1"/>
        <end position="26"/>
    </location>
</feature>
<dbReference type="InterPro" id="IPR050957">
    <property type="entry name" value="BMP_lipoprotein"/>
</dbReference>
<keyword evidence="10" id="KW-1185">Reference proteome</keyword>
<evidence type="ECO:0000313" key="10">
    <source>
        <dbReference type="Proteomes" id="UP001521209"/>
    </source>
</evidence>
<proteinExistence type="inferred from homology"/>
<keyword evidence="6" id="KW-0449">Lipoprotein</keyword>
<keyword evidence="4 7" id="KW-0732">Signal</keyword>
<dbReference type="SUPFAM" id="SSF53822">
    <property type="entry name" value="Periplasmic binding protein-like I"/>
    <property type="match status" value="1"/>
</dbReference>